<keyword evidence="2 3" id="KW-0902">Two-component regulatory system</keyword>
<dbReference type="SUPFAM" id="SSF47226">
    <property type="entry name" value="Histidine-containing phosphotransfer domain, HPT domain"/>
    <property type="match status" value="1"/>
</dbReference>
<dbReference type="Pfam" id="PF01627">
    <property type="entry name" value="Hpt"/>
    <property type="match status" value="1"/>
</dbReference>
<comment type="function">
    <text evidence="3">Functions as a two-component phosphorelay mediators between cytokinin sensor histidine kinases and response regulators (B-type ARRs). Plays an important role in propagating cytokinin signal transduction.</text>
</comment>
<keyword evidence="6" id="KW-1185">Reference proteome</keyword>
<organism evidence="5 6">
    <name type="scientific">Papaver somniferum</name>
    <name type="common">Opium poppy</name>
    <dbReference type="NCBI Taxonomy" id="3469"/>
    <lineage>
        <taxon>Eukaryota</taxon>
        <taxon>Viridiplantae</taxon>
        <taxon>Streptophyta</taxon>
        <taxon>Embryophyta</taxon>
        <taxon>Tracheophyta</taxon>
        <taxon>Spermatophyta</taxon>
        <taxon>Magnoliopsida</taxon>
        <taxon>Ranunculales</taxon>
        <taxon>Papaveraceae</taxon>
        <taxon>Papaveroideae</taxon>
        <taxon>Papaver</taxon>
    </lineage>
</organism>
<dbReference type="EMBL" id="CM010719">
    <property type="protein sequence ID" value="RZC63489.1"/>
    <property type="molecule type" value="Genomic_DNA"/>
</dbReference>
<dbReference type="AlphaFoldDB" id="A0A4Y7JUP5"/>
<dbReference type="GO" id="GO:0009736">
    <property type="term" value="P:cytokinin-activated signaling pathway"/>
    <property type="evidence" value="ECO:0007669"/>
    <property type="project" value="UniProtKB-KW"/>
</dbReference>
<evidence type="ECO:0000256" key="3">
    <source>
        <dbReference type="RuleBase" id="RU369004"/>
    </source>
</evidence>
<reference evidence="5 6" key="1">
    <citation type="journal article" date="2018" name="Science">
        <title>The opium poppy genome and morphinan production.</title>
        <authorList>
            <person name="Guo L."/>
            <person name="Winzer T."/>
            <person name="Yang X."/>
            <person name="Li Y."/>
            <person name="Ning Z."/>
            <person name="He Z."/>
            <person name="Teodor R."/>
            <person name="Lu Y."/>
            <person name="Bowser T.A."/>
            <person name="Graham I.A."/>
            <person name="Ye K."/>
        </authorList>
    </citation>
    <scope>NUCLEOTIDE SEQUENCE [LARGE SCALE GENOMIC DNA]</scope>
    <source>
        <strain evidence="6">cv. HN1</strain>
        <tissue evidence="5">Leaves</tissue>
    </source>
</reference>
<name>A0A4Y7JUP5_PAPSO</name>
<dbReference type="Proteomes" id="UP000316621">
    <property type="component" value="Chromosome 5"/>
</dbReference>
<dbReference type="Gramene" id="RZC63489">
    <property type="protein sequence ID" value="RZC63489"/>
    <property type="gene ID" value="C5167_025271"/>
</dbReference>
<dbReference type="Gene3D" id="1.20.120.160">
    <property type="entry name" value="HPT domain"/>
    <property type="match status" value="1"/>
</dbReference>
<proteinExistence type="predicted"/>
<dbReference type="InterPro" id="IPR008207">
    <property type="entry name" value="Sig_transdc_His_kin_Hpt_dom"/>
</dbReference>
<dbReference type="GO" id="GO:0005634">
    <property type="term" value="C:nucleus"/>
    <property type="evidence" value="ECO:0007669"/>
    <property type="project" value="UniProtKB-SubCell"/>
</dbReference>
<evidence type="ECO:0000256" key="1">
    <source>
        <dbReference type="ARBA" id="ARBA00022864"/>
    </source>
</evidence>
<dbReference type="PANTHER" id="PTHR28242:SF30">
    <property type="entry name" value="HISTIDINE-CONTAINING PHOSPHOTRANSFER PROTEIN 2"/>
    <property type="match status" value="1"/>
</dbReference>
<gene>
    <name evidence="5" type="ORF">C5167_025271</name>
</gene>
<dbReference type="OMA" id="GDKDRCD"/>
<dbReference type="PANTHER" id="PTHR28242">
    <property type="entry name" value="PHOSPHORELAY INTERMEDIATE PROTEIN YPD1"/>
    <property type="match status" value="1"/>
</dbReference>
<comment type="subcellular location">
    <subcellularLocation>
        <location evidence="3">Cytoplasm</location>
        <location evidence="3">Cytosol</location>
    </subcellularLocation>
    <subcellularLocation>
        <location evidence="3">Nucleus</location>
    </subcellularLocation>
</comment>
<dbReference type="GO" id="GO:0009927">
    <property type="term" value="F:histidine phosphotransfer kinase activity"/>
    <property type="evidence" value="ECO:0007669"/>
    <property type="project" value="UniProtKB-UniRule"/>
</dbReference>
<dbReference type="InterPro" id="IPR045871">
    <property type="entry name" value="AHP1-5/YPD1"/>
</dbReference>
<feature type="domain" description="HPt" evidence="4">
    <location>
        <begin position="44"/>
        <end position="138"/>
    </location>
</feature>
<evidence type="ECO:0000259" key="4">
    <source>
        <dbReference type="Pfam" id="PF01627"/>
    </source>
</evidence>
<protein>
    <recommendedName>
        <fullName evidence="3">Histidine-containing phosphotransfer protein</fullName>
    </recommendedName>
</protein>
<accession>A0A4Y7JUP5</accession>
<comment type="domain">
    <text evidence="3">Histidine-containing phosphotransfer domain (HPt) contains an active histidine that mediates the phosphotransfer.</text>
</comment>
<dbReference type="GO" id="GO:0043424">
    <property type="term" value="F:protein histidine kinase binding"/>
    <property type="evidence" value="ECO:0007669"/>
    <property type="project" value="UniProtKB-UniRule"/>
</dbReference>
<sequence length="175" mass="20303">MAALALKQELDCFLAKKYEEKILDTQFEQLKRIQEADNPGFVAEMVQLFIDEIEKQILENIDPTMIEELKKMPRIVDLESQTIQKVESYVHRLKGSSVSVRSYQITLACNEFRHASERNDMAGRQTALMKIVQEFNRVKEVFKKIIELEEKIRKLSSAPRQDETSMYLVSSSGNN</sequence>
<dbReference type="GO" id="GO:0005829">
    <property type="term" value="C:cytosol"/>
    <property type="evidence" value="ECO:0007669"/>
    <property type="project" value="UniProtKB-SubCell"/>
</dbReference>
<dbReference type="GO" id="GO:0000160">
    <property type="term" value="P:phosphorelay signal transduction system"/>
    <property type="evidence" value="ECO:0007669"/>
    <property type="project" value="UniProtKB-UniRule"/>
</dbReference>
<dbReference type="InterPro" id="IPR036641">
    <property type="entry name" value="HPT_dom_sf"/>
</dbReference>
<evidence type="ECO:0000313" key="5">
    <source>
        <dbReference type="EMBL" id="RZC63489.1"/>
    </source>
</evidence>
<evidence type="ECO:0000313" key="6">
    <source>
        <dbReference type="Proteomes" id="UP000316621"/>
    </source>
</evidence>
<keyword evidence="1 3" id="KW-0932">Cytokinin signaling pathway</keyword>
<evidence type="ECO:0000256" key="2">
    <source>
        <dbReference type="ARBA" id="ARBA00023012"/>
    </source>
</evidence>